<dbReference type="EMBL" id="JAUEDM010000007">
    <property type="protein sequence ID" value="KAK3313523.1"/>
    <property type="molecule type" value="Genomic_DNA"/>
</dbReference>
<reference evidence="2" key="2">
    <citation type="submission" date="2023-06" db="EMBL/GenBank/DDBJ databases">
        <authorList>
            <consortium name="Lawrence Berkeley National Laboratory"/>
            <person name="Haridas S."/>
            <person name="Hensen N."/>
            <person name="Bonometti L."/>
            <person name="Westerberg I."/>
            <person name="Brannstrom I.O."/>
            <person name="Guillou S."/>
            <person name="Cros-Aarteil S."/>
            <person name="Calhoun S."/>
            <person name="Kuo A."/>
            <person name="Mondo S."/>
            <person name="Pangilinan J."/>
            <person name="Riley R."/>
            <person name="Labutti K."/>
            <person name="Andreopoulos B."/>
            <person name="Lipzen A."/>
            <person name="Chen C."/>
            <person name="Yanf M."/>
            <person name="Daum C."/>
            <person name="Ng V."/>
            <person name="Clum A."/>
            <person name="Steindorff A."/>
            <person name="Ohm R."/>
            <person name="Martin F."/>
            <person name="Silar P."/>
            <person name="Natvig D."/>
            <person name="Lalanne C."/>
            <person name="Gautier V."/>
            <person name="Ament-Velasquez S.L."/>
            <person name="Kruys A."/>
            <person name="Hutchinson M.I."/>
            <person name="Powell A.J."/>
            <person name="Barry K."/>
            <person name="Miller A.N."/>
            <person name="Grigoriev I.V."/>
            <person name="Debuchy R."/>
            <person name="Gladieux P."/>
            <person name="Thoren M.H."/>
            <person name="Johannesson H."/>
        </authorList>
    </citation>
    <scope>NUCLEOTIDE SEQUENCE</scope>
    <source>
        <strain evidence="2">CBS 118394</strain>
    </source>
</reference>
<evidence type="ECO:0000313" key="2">
    <source>
        <dbReference type="EMBL" id="KAK3313523.1"/>
    </source>
</evidence>
<gene>
    <name evidence="2" type="ORF">B0H66DRAFT_354928</name>
</gene>
<organism evidence="2 3">
    <name type="scientific">Apodospora peruviana</name>
    <dbReference type="NCBI Taxonomy" id="516989"/>
    <lineage>
        <taxon>Eukaryota</taxon>
        <taxon>Fungi</taxon>
        <taxon>Dikarya</taxon>
        <taxon>Ascomycota</taxon>
        <taxon>Pezizomycotina</taxon>
        <taxon>Sordariomycetes</taxon>
        <taxon>Sordariomycetidae</taxon>
        <taxon>Sordariales</taxon>
        <taxon>Lasiosphaeriaceae</taxon>
        <taxon>Apodospora</taxon>
    </lineage>
</organism>
<keyword evidence="1" id="KW-0472">Membrane</keyword>
<evidence type="ECO:0000313" key="3">
    <source>
        <dbReference type="Proteomes" id="UP001283341"/>
    </source>
</evidence>
<evidence type="ECO:0000256" key="1">
    <source>
        <dbReference type="SAM" id="Phobius"/>
    </source>
</evidence>
<dbReference type="AlphaFoldDB" id="A0AAE0HV84"/>
<name>A0AAE0HV84_9PEZI</name>
<comment type="caution">
    <text evidence="2">The sequence shown here is derived from an EMBL/GenBank/DDBJ whole genome shotgun (WGS) entry which is preliminary data.</text>
</comment>
<keyword evidence="1" id="KW-0812">Transmembrane</keyword>
<reference evidence="2" key="1">
    <citation type="journal article" date="2023" name="Mol. Phylogenet. Evol.">
        <title>Genome-scale phylogeny and comparative genomics of the fungal order Sordariales.</title>
        <authorList>
            <person name="Hensen N."/>
            <person name="Bonometti L."/>
            <person name="Westerberg I."/>
            <person name="Brannstrom I.O."/>
            <person name="Guillou S."/>
            <person name="Cros-Aarteil S."/>
            <person name="Calhoun S."/>
            <person name="Haridas S."/>
            <person name="Kuo A."/>
            <person name="Mondo S."/>
            <person name="Pangilinan J."/>
            <person name="Riley R."/>
            <person name="LaButti K."/>
            <person name="Andreopoulos B."/>
            <person name="Lipzen A."/>
            <person name="Chen C."/>
            <person name="Yan M."/>
            <person name="Daum C."/>
            <person name="Ng V."/>
            <person name="Clum A."/>
            <person name="Steindorff A."/>
            <person name="Ohm R.A."/>
            <person name="Martin F."/>
            <person name="Silar P."/>
            <person name="Natvig D.O."/>
            <person name="Lalanne C."/>
            <person name="Gautier V."/>
            <person name="Ament-Velasquez S.L."/>
            <person name="Kruys A."/>
            <person name="Hutchinson M.I."/>
            <person name="Powell A.J."/>
            <person name="Barry K."/>
            <person name="Miller A.N."/>
            <person name="Grigoriev I.V."/>
            <person name="Debuchy R."/>
            <person name="Gladieux P."/>
            <person name="Hiltunen Thoren M."/>
            <person name="Johannesson H."/>
        </authorList>
    </citation>
    <scope>NUCLEOTIDE SEQUENCE</scope>
    <source>
        <strain evidence="2">CBS 118394</strain>
    </source>
</reference>
<dbReference type="Proteomes" id="UP001283341">
    <property type="component" value="Unassembled WGS sequence"/>
</dbReference>
<keyword evidence="3" id="KW-1185">Reference proteome</keyword>
<accession>A0AAE0HV84</accession>
<proteinExistence type="predicted"/>
<feature type="transmembrane region" description="Helical" evidence="1">
    <location>
        <begin position="29"/>
        <end position="48"/>
    </location>
</feature>
<protein>
    <submittedName>
        <fullName evidence="2">Uncharacterized protein</fullName>
    </submittedName>
</protein>
<sequence>MGSSWLAGWPCRLLLDDGQLWARRSTGGVLLLFHLTFGSFFFLVDVLWRGGAFCHMASQPCLVLYKETQPRRCCLAFVSRCIPFRQSLLYSGMLVSPHQAAAAVRCLPRQQRFGVVRSIQASSFSHNSELSLLRDAAAAVFGEMFSLGADSVSGSRYLVSVDSGSIDDDEYGV</sequence>
<keyword evidence="1" id="KW-1133">Transmembrane helix</keyword>